<feature type="domain" description="Protein kinase" evidence="14">
    <location>
        <begin position="56"/>
        <end position="317"/>
    </location>
</feature>
<proteinExistence type="inferred from homology"/>
<evidence type="ECO:0000256" key="1">
    <source>
        <dbReference type="ARBA" id="ARBA00022527"/>
    </source>
</evidence>
<evidence type="ECO:0000256" key="6">
    <source>
        <dbReference type="ARBA" id="ARBA00038035"/>
    </source>
</evidence>
<evidence type="ECO:0000256" key="4">
    <source>
        <dbReference type="ARBA" id="ARBA00022777"/>
    </source>
</evidence>
<dbReference type="PROSITE" id="PS00108">
    <property type="entry name" value="PROTEIN_KINASE_ST"/>
    <property type="match status" value="1"/>
</dbReference>
<dbReference type="GO" id="GO:0051403">
    <property type="term" value="P:stress-activated MAPK cascade"/>
    <property type="evidence" value="ECO:0007669"/>
    <property type="project" value="TreeGrafter"/>
</dbReference>
<feature type="non-terminal residue" evidence="15">
    <location>
        <position position="1"/>
    </location>
</feature>
<keyword evidence="16" id="KW-1185">Reference proteome</keyword>
<dbReference type="SMART" id="SM00220">
    <property type="entry name" value="S_TKc"/>
    <property type="match status" value="1"/>
</dbReference>
<dbReference type="FunFam" id="3.30.200.20:FF:000576">
    <property type="entry name" value="CBN-SEK-1 protein"/>
    <property type="match status" value="1"/>
</dbReference>
<dbReference type="PANTHER" id="PTHR48013">
    <property type="entry name" value="DUAL SPECIFICITY MITOGEN-ACTIVATED PROTEIN KINASE KINASE 5-RELATED"/>
    <property type="match status" value="1"/>
</dbReference>
<dbReference type="PROSITE" id="PS50011">
    <property type="entry name" value="PROTEIN_KINASE_DOM"/>
    <property type="match status" value="1"/>
</dbReference>
<evidence type="ECO:0000256" key="2">
    <source>
        <dbReference type="ARBA" id="ARBA00022679"/>
    </source>
</evidence>
<reference evidence="15" key="1">
    <citation type="submission" date="2023-06" db="EMBL/GenBank/DDBJ databases">
        <authorList>
            <person name="Delattre M."/>
        </authorList>
    </citation>
    <scope>NUCLEOTIDE SEQUENCE</scope>
    <source>
        <strain evidence="15">AF72</strain>
    </source>
</reference>
<dbReference type="InterPro" id="IPR000719">
    <property type="entry name" value="Prot_kinase_dom"/>
</dbReference>
<comment type="caution">
    <text evidence="15">The sequence shown here is derived from an EMBL/GenBank/DDBJ whole genome shotgun (WGS) entry which is preliminary data.</text>
</comment>
<organism evidence="15 16">
    <name type="scientific">Mesorhabditis spiculigera</name>
    <dbReference type="NCBI Taxonomy" id="96644"/>
    <lineage>
        <taxon>Eukaryota</taxon>
        <taxon>Metazoa</taxon>
        <taxon>Ecdysozoa</taxon>
        <taxon>Nematoda</taxon>
        <taxon>Chromadorea</taxon>
        <taxon>Rhabditida</taxon>
        <taxon>Rhabditina</taxon>
        <taxon>Rhabditomorpha</taxon>
        <taxon>Rhabditoidea</taxon>
        <taxon>Rhabditidae</taxon>
        <taxon>Mesorhabditinae</taxon>
        <taxon>Mesorhabditis</taxon>
    </lineage>
</organism>
<protein>
    <recommendedName>
        <fullName evidence="7">mitogen-activated protein kinase kinase</fullName>
        <ecNumber evidence="7">2.7.12.2</ecNumber>
    </recommendedName>
</protein>
<dbReference type="InterPro" id="IPR017441">
    <property type="entry name" value="Protein_kinase_ATP_BS"/>
</dbReference>
<dbReference type="InterPro" id="IPR008271">
    <property type="entry name" value="Ser/Thr_kinase_AS"/>
</dbReference>
<evidence type="ECO:0000259" key="14">
    <source>
        <dbReference type="PROSITE" id="PS50011"/>
    </source>
</evidence>
<dbReference type="Gene3D" id="3.30.200.20">
    <property type="entry name" value="Phosphorylase Kinase, domain 1"/>
    <property type="match status" value="1"/>
</dbReference>
<keyword evidence="3 11" id="KW-0547">Nucleotide-binding</keyword>
<keyword evidence="1 12" id="KW-0723">Serine/threonine-protein kinase</keyword>
<keyword evidence="5 11" id="KW-0067">ATP-binding</keyword>
<accession>A0AA36CYI7</accession>
<evidence type="ECO:0000256" key="3">
    <source>
        <dbReference type="ARBA" id="ARBA00022741"/>
    </source>
</evidence>
<dbReference type="GO" id="GO:0004708">
    <property type="term" value="F:MAP kinase kinase activity"/>
    <property type="evidence" value="ECO:0007669"/>
    <property type="project" value="UniProtKB-EC"/>
</dbReference>
<feature type="compositionally biased region" description="Low complexity" evidence="13">
    <location>
        <begin position="1"/>
        <end position="13"/>
    </location>
</feature>
<evidence type="ECO:0000256" key="10">
    <source>
        <dbReference type="ARBA" id="ARBA00051693"/>
    </source>
</evidence>
<gene>
    <name evidence="15" type="ORF">MSPICULIGERA_LOCUS14504</name>
</gene>
<comment type="catalytic activity">
    <reaction evidence="10">
        <text>L-tyrosyl-[protein] + ATP = O-phospho-L-tyrosyl-[protein] + ADP + H(+)</text>
        <dbReference type="Rhea" id="RHEA:10596"/>
        <dbReference type="Rhea" id="RHEA-COMP:10136"/>
        <dbReference type="Rhea" id="RHEA-COMP:20101"/>
        <dbReference type="ChEBI" id="CHEBI:15378"/>
        <dbReference type="ChEBI" id="CHEBI:30616"/>
        <dbReference type="ChEBI" id="CHEBI:46858"/>
        <dbReference type="ChEBI" id="CHEBI:61978"/>
        <dbReference type="ChEBI" id="CHEBI:456216"/>
        <dbReference type="EC" id="2.7.12.2"/>
    </reaction>
</comment>
<evidence type="ECO:0000256" key="12">
    <source>
        <dbReference type="RuleBase" id="RU000304"/>
    </source>
</evidence>
<feature type="region of interest" description="Disordered" evidence="13">
    <location>
        <begin position="1"/>
        <end position="29"/>
    </location>
</feature>
<evidence type="ECO:0000256" key="13">
    <source>
        <dbReference type="SAM" id="MobiDB-lite"/>
    </source>
</evidence>
<dbReference type="Proteomes" id="UP001177023">
    <property type="component" value="Unassembled WGS sequence"/>
</dbReference>
<dbReference type="EMBL" id="CATQJA010002643">
    <property type="protein sequence ID" value="CAJ0576207.1"/>
    <property type="molecule type" value="Genomic_DNA"/>
</dbReference>
<evidence type="ECO:0000256" key="5">
    <source>
        <dbReference type="ARBA" id="ARBA00022840"/>
    </source>
</evidence>
<dbReference type="PANTHER" id="PTHR48013:SF28">
    <property type="entry name" value="DUAL SPECIFICITY MITOGEN-ACTIVATED PROTEIN KINASE KINASE SEK-1"/>
    <property type="match status" value="1"/>
</dbReference>
<dbReference type="PROSITE" id="PS00107">
    <property type="entry name" value="PROTEIN_KINASE_ATP"/>
    <property type="match status" value="1"/>
</dbReference>
<dbReference type="FunFam" id="1.10.510.10:FF:000432">
    <property type="entry name" value="mitogen-activated protein kinase kinase 3"/>
    <property type="match status" value="1"/>
</dbReference>
<dbReference type="AlphaFoldDB" id="A0AA36CYI7"/>
<feature type="binding site" evidence="11">
    <location>
        <position position="85"/>
    </location>
    <ligand>
        <name>ATP</name>
        <dbReference type="ChEBI" id="CHEBI:30616"/>
    </ligand>
</feature>
<dbReference type="GO" id="GO:0004674">
    <property type="term" value="F:protein serine/threonine kinase activity"/>
    <property type="evidence" value="ECO:0007669"/>
    <property type="project" value="UniProtKB-KW"/>
</dbReference>
<keyword evidence="4" id="KW-0418">Kinase</keyword>
<comment type="catalytic activity">
    <reaction evidence="8">
        <text>L-seryl-[protein] + ATP = O-phospho-L-seryl-[protein] + ADP + H(+)</text>
        <dbReference type="Rhea" id="RHEA:17989"/>
        <dbReference type="Rhea" id="RHEA-COMP:9863"/>
        <dbReference type="Rhea" id="RHEA-COMP:11604"/>
        <dbReference type="ChEBI" id="CHEBI:15378"/>
        <dbReference type="ChEBI" id="CHEBI:29999"/>
        <dbReference type="ChEBI" id="CHEBI:30616"/>
        <dbReference type="ChEBI" id="CHEBI:83421"/>
        <dbReference type="ChEBI" id="CHEBI:456216"/>
        <dbReference type="EC" id="2.7.12.2"/>
    </reaction>
</comment>
<evidence type="ECO:0000256" key="7">
    <source>
        <dbReference type="ARBA" id="ARBA00038999"/>
    </source>
</evidence>
<evidence type="ECO:0000313" key="15">
    <source>
        <dbReference type="EMBL" id="CAJ0576207.1"/>
    </source>
</evidence>
<dbReference type="SUPFAM" id="SSF56112">
    <property type="entry name" value="Protein kinase-like (PK-like)"/>
    <property type="match status" value="1"/>
</dbReference>
<dbReference type="Pfam" id="PF00069">
    <property type="entry name" value="Pkinase"/>
    <property type="match status" value="1"/>
</dbReference>
<dbReference type="InterPro" id="IPR011009">
    <property type="entry name" value="Kinase-like_dom_sf"/>
</dbReference>
<comment type="similarity">
    <text evidence="6">Belongs to the protein kinase superfamily. STE Ser/Thr protein kinase family. MAP kinase kinase subfamily.</text>
</comment>
<name>A0AA36CYI7_9BILA</name>
<dbReference type="EC" id="2.7.12.2" evidence="7"/>
<comment type="catalytic activity">
    <reaction evidence="9">
        <text>L-threonyl-[protein] + ATP = O-phospho-L-threonyl-[protein] + ADP + H(+)</text>
        <dbReference type="Rhea" id="RHEA:46608"/>
        <dbReference type="Rhea" id="RHEA-COMP:11060"/>
        <dbReference type="Rhea" id="RHEA-COMP:11605"/>
        <dbReference type="ChEBI" id="CHEBI:15378"/>
        <dbReference type="ChEBI" id="CHEBI:30013"/>
        <dbReference type="ChEBI" id="CHEBI:30616"/>
        <dbReference type="ChEBI" id="CHEBI:61977"/>
        <dbReference type="ChEBI" id="CHEBI:456216"/>
        <dbReference type="EC" id="2.7.12.2"/>
    </reaction>
</comment>
<evidence type="ECO:0000256" key="8">
    <source>
        <dbReference type="ARBA" id="ARBA00049014"/>
    </source>
</evidence>
<evidence type="ECO:0000256" key="9">
    <source>
        <dbReference type="ARBA" id="ARBA00049299"/>
    </source>
</evidence>
<dbReference type="Gene3D" id="1.10.510.10">
    <property type="entry name" value="Transferase(Phosphotransferase) domain 1"/>
    <property type="match status" value="1"/>
</dbReference>
<dbReference type="GO" id="GO:0005524">
    <property type="term" value="F:ATP binding"/>
    <property type="evidence" value="ECO:0007669"/>
    <property type="project" value="UniProtKB-UniRule"/>
</dbReference>
<keyword evidence="2" id="KW-0808">Transferase</keyword>
<evidence type="ECO:0000313" key="16">
    <source>
        <dbReference type="Proteomes" id="UP001177023"/>
    </source>
</evidence>
<sequence>MNISQSSSSGSIASRKKPPKISMPKASEAPTLDLDDKCTIKVDENSPEVEIRATDLVRLGELGRGGYGFVEKMQHRPSGLVMAVKRVQSSINDESQKRTIIELQTCMKSDCCPQMVRFYGAMFREGDVWMCMEVMDTSLDKFYKKVFASGSRIPELFVAKAILSIVEGLNFMKEQMNLIHRDVKPSNILLNRAGQVKICDFGISGHLTNSVAKTVNAGCKPYMPPERIDGDNKVAYDVRADVWSLGITIIEIFSGTHPYGRWKTPFEQLKQVVQEPAPKLPMDFSPSKEMFNFVEKCLMKDFNLRPKYPELLAHPFMEIARNEKGFSMSAYIQPFLDDQDGVDDAASALAGVQLQR</sequence>
<evidence type="ECO:0000256" key="11">
    <source>
        <dbReference type="PROSITE-ProRule" id="PRU10141"/>
    </source>
</evidence>